<organism evidence="3 4">
    <name type="scientific">Pristionchus pacificus</name>
    <name type="common">Parasitic nematode worm</name>
    <dbReference type="NCBI Taxonomy" id="54126"/>
    <lineage>
        <taxon>Eukaryota</taxon>
        <taxon>Metazoa</taxon>
        <taxon>Ecdysozoa</taxon>
        <taxon>Nematoda</taxon>
        <taxon>Chromadorea</taxon>
        <taxon>Rhabditida</taxon>
        <taxon>Rhabditina</taxon>
        <taxon>Diplogasteromorpha</taxon>
        <taxon>Diplogasteroidea</taxon>
        <taxon>Neodiplogasteridae</taxon>
        <taxon>Pristionchus</taxon>
    </lineage>
</organism>
<accession>A0A2A6C6J7</accession>
<dbReference type="Gene3D" id="6.10.250.3450">
    <property type="match status" value="1"/>
</dbReference>
<dbReference type="GO" id="GO:0003729">
    <property type="term" value="F:mRNA binding"/>
    <property type="evidence" value="ECO:0000318"/>
    <property type="project" value="GO_Central"/>
</dbReference>
<feature type="region of interest" description="Disordered" evidence="2">
    <location>
        <begin position="33"/>
        <end position="78"/>
    </location>
</feature>
<dbReference type="GO" id="GO:0000463">
    <property type="term" value="P:maturation of LSU-rRNA from tricistronic rRNA transcript (SSU-rRNA, 5.8S rRNA, LSU-rRNA)"/>
    <property type="evidence" value="ECO:0000318"/>
    <property type="project" value="GO_Central"/>
</dbReference>
<dbReference type="Proteomes" id="UP000005239">
    <property type="component" value="Unassembled WGS sequence"/>
</dbReference>
<dbReference type="PANTHER" id="PTHR45722:SF2">
    <property type="entry name" value="LARGE RIBOSOMAL SUBUNIT PROTEIN UL29-RELATED"/>
    <property type="match status" value="1"/>
</dbReference>
<name>A0A2A6C6J7_PRIPA</name>
<dbReference type="OrthoDB" id="528635at2759"/>
<dbReference type="PANTHER" id="PTHR45722">
    <property type="entry name" value="60S RIBOSOMAL PROTEIN L35"/>
    <property type="match status" value="1"/>
</dbReference>
<sequence length="116" mass="12482">MYLSVDYGPKQAVIIRGAERRHSETSNGRIIARSASSDSGCPLPLSSSPVHRGEGVLASDGASLPSSHGSTTVHGNQAKKCLPTDIRYKKTRAMRRALTKHEASIKSAKQQVKSRI</sequence>
<protein>
    <recommendedName>
        <fullName evidence="1">Large ribosomal subunit protein uL29</fullName>
    </recommendedName>
</protein>
<feature type="compositionally biased region" description="Polar residues" evidence="2">
    <location>
        <begin position="64"/>
        <end position="75"/>
    </location>
</feature>
<dbReference type="GO" id="GO:0022625">
    <property type="term" value="C:cytosolic large ribosomal subunit"/>
    <property type="evidence" value="ECO:0000318"/>
    <property type="project" value="GO_Central"/>
</dbReference>
<feature type="compositionally biased region" description="Polar residues" evidence="2">
    <location>
        <begin position="34"/>
        <end position="49"/>
    </location>
</feature>
<evidence type="ECO:0000256" key="1">
    <source>
        <dbReference type="ARBA" id="ARBA00035204"/>
    </source>
</evidence>
<dbReference type="GO" id="GO:0003735">
    <property type="term" value="F:structural constituent of ribosome"/>
    <property type="evidence" value="ECO:0000318"/>
    <property type="project" value="GO_Central"/>
</dbReference>
<evidence type="ECO:0000313" key="4">
    <source>
        <dbReference type="Proteomes" id="UP000005239"/>
    </source>
</evidence>
<dbReference type="AlphaFoldDB" id="A0A2A6C6J7"/>
<dbReference type="FunFam" id="6.10.250.3450:FF:000003">
    <property type="entry name" value="Uncharacterized protein"/>
    <property type="match status" value="1"/>
</dbReference>
<dbReference type="EnsemblMetazoa" id="PPA35019.1">
    <property type="protein sequence ID" value="PPA35019.1"/>
    <property type="gene ID" value="WBGene00273388"/>
</dbReference>
<evidence type="ECO:0000256" key="2">
    <source>
        <dbReference type="SAM" id="MobiDB-lite"/>
    </source>
</evidence>
<reference evidence="3" key="2">
    <citation type="submission" date="2022-06" db="UniProtKB">
        <authorList>
            <consortium name="EnsemblMetazoa"/>
        </authorList>
    </citation>
    <scope>IDENTIFICATION</scope>
    <source>
        <strain evidence="3">PS312</strain>
    </source>
</reference>
<gene>
    <name evidence="3" type="primary">WBGene00273388</name>
</gene>
<accession>A0A8R1YPP2</accession>
<evidence type="ECO:0000313" key="3">
    <source>
        <dbReference type="EnsemblMetazoa" id="PPA35019.1"/>
    </source>
</evidence>
<reference evidence="4" key="1">
    <citation type="journal article" date="2008" name="Nat. Genet.">
        <title>The Pristionchus pacificus genome provides a unique perspective on nematode lifestyle and parasitism.</title>
        <authorList>
            <person name="Dieterich C."/>
            <person name="Clifton S.W."/>
            <person name="Schuster L.N."/>
            <person name="Chinwalla A."/>
            <person name="Delehaunty K."/>
            <person name="Dinkelacker I."/>
            <person name="Fulton L."/>
            <person name="Fulton R."/>
            <person name="Godfrey J."/>
            <person name="Minx P."/>
            <person name="Mitreva M."/>
            <person name="Roeseler W."/>
            <person name="Tian H."/>
            <person name="Witte H."/>
            <person name="Yang S.P."/>
            <person name="Wilson R.K."/>
            <person name="Sommer R.J."/>
        </authorList>
    </citation>
    <scope>NUCLEOTIDE SEQUENCE [LARGE SCALE GENOMIC DNA]</scope>
    <source>
        <strain evidence="4">PS312</strain>
    </source>
</reference>
<keyword evidence="4" id="KW-1185">Reference proteome</keyword>
<dbReference type="InterPro" id="IPR045059">
    <property type="entry name" value="Ribosomal_uL29_euk"/>
</dbReference>
<proteinExistence type="predicted"/>